<dbReference type="Proteomes" id="UP000027616">
    <property type="component" value="Chromosome I"/>
</dbReference>
<name>A0A060RAX7_9BACT</name>
<evidence type="ECO:0000259" key="1">
    <source>
        <dbReference type="PROSITE" id="PS51186"/>
    </source>
</evidence>
<keyword evidence="3" id="KW-1185">Reference proteome</keyword>
<dbReference type="Pfam" id="PF13302">
    <property type="entry name" value="Acetyltransf_3"/>
    <property type="match status" value="1"/>
</dbReference>
<proteinExistence type="predicted"/>
<dbReference type="KEGG" id="rbc:BN938_2716"/>
<dbReference type="EMBL" id="HG934468">
    <property type="protein sequence ID" value="CDN32785.1"/>
    <property type="molecule type" value="Genomic_DNA"/>
</dbReference>
<evidence type="ECO:0000313" key="2">
    <source>
        <dbReference type="EMBL" id="CDN32785.1"/>
    </source>
</evidence>
<dbReference type="AlphaFoldDB" id="A0A060RAX7"/>
<dbReference type="Gene3D" id="3.40.630.30">
    <property type="match status" value="1"/>
</dbReference>
<gene>
    <name evidence="2" type="ORF">BN938_2716</name>
</gene>
<keyword evidence="2" id="KW-0808">Transferase</keyword>
<protein>
    <submittedName>
        <fullName evidence="2">Butyryltransferase</fullName>
    </submittedName>
</protein>
<dbReference type="eggNOG" id="COG1670">
    <property type="taxonomic scope" value="Bacteria"/>
</dbReference>
<feature type="domain" description="N-acetyltransferase" evidence="1">
    <location>
        <begin position="9"/>
        <end position="159"/>
    </location>
</feature>
<sequence length="174" mass="20659">MERIERYGIVLRGVTEEDAAFIVKLRTDESLGRFLSHTSPDIEKQKEWIRGYEMREAEDREFYFICEYQGKVYGTTRIYNIEDDCFEVGSWLFTPHTPSGVSVLADIIAREFAFDKFGFDKCRFEVRKQNLSVVKYHKGYQPTIIGEDELNYYFTLTKTKFDIHKTKLIKIFQK</sequence>
<accession>A0A060RAX7</accession>
<dbReference type="STRING" id="1433126.BN938_2716"/>
<dbReference type="HOGENOM" id="CLU_121382_0_0_10"/>
<dbReference type="GO" id="GO:0016747">
    <property type="term" value="F:acyltransferase activity, transferring groups other than amino-acyl groups"/>
    <property type="evidence" value="ECO:0007669"/>
    <property type="project" value="InterPro"/>
</dbReference>
<evidence type="ECO:0000313" key="3">
    <source>
        <dbReference type="Proteomes" id="UP000027616"/>
    </source>
</evidence>
<organism evidence="2 3">
    <name type="scientific">Mucinivorans hirudinis</name>
    <dbReference type="NCBI Taxonomy" id="1433126"/>
    <lineage>
        <taxon>Bacteria</taxon>
        <taxon>Pseudomonadati</taxon>
        <taxon>Bacteroidota</taxon>
        <taxon>Bacteroidia</taxon>
        <taxon>Bacteroidales</taxon>
        <taxon>Rikenellaceae</taxon>
        <taxon>Mucinivorans</taxon>
    </lineage>
</organism>
<dbReference type="InterPro" id="IPR016181">
    <property type="entry name" value="Acyl_CoA_acyltransferase"/>
</dbReference>
<dbReference type="InterPro" id="IPR000182">
    <property type="entry name" value="GNAT_dom"/>
</dbReference>
<dbReference type="SUPFAM" id="SSF55729">
    <property type="entry name" value="Acyl-CoA N-acyltransferases (Nat)"/>
    <property type="match status" value="1"/>
</dbReference>
<reference evidence="2 3" key="1">
    <citation type="journal article" date="2015" name="Genome Announc.">
        <title>Complete Genome Sequence of the Novel Leech Symbiont Mucinivorans hirudinis M3T.</title>
        <authorList>
            <person name="Nelson M.C."/>
            <person name="Bomar L."/>
            <person name="Graf J."/>
        </authorList>
    </citation>
    <scope>NUCLEOTIDE SEQUENCE [LARGE SCALE GENOMIC DNA]</scope>
    <source>
        <strain evidence="3">M3</strain>
    </source>
</reference>
<dbReference type="PROSITE" id="PS51186">
    <property type="entry name" value="GNAT"/>
    <property type="match status" value="1"/>
</dbReference>